<keyword evidence="3" id="KW-0862">Zinc</keyword>
<dbReference type="Gene3D" id="3.90.1590.10">
    <property type="entry name" value="glutathione-dependent formaldehyde- activating enzyme (gfa)"/>
    <property type="match status" value="1"/>
</dbReference>
<dbReference type="SUPFAM" id="SSF51316">
    <property type="entry name" value="Mss4-like"/>
    <property type="match status" value="1"/>
</dbReference>
<keyword evidence="2" id="KW-0479">Metal-binding</keyword>
<dbReference type="AlphaFoldDB" id="A0AA38R1Q0"/>
<evidence type="ECO:0000256" key="2">
    <source>
        <dbReference type="ARBA" id="ARBA00022723"/>
    </source>
</evidence>
<dbReference type="Proteomes" id="UP001174694">
    <property type="component" value="Unassembled WGS sequence"/>
</dbReference>
<evidence type="ECO:0000256" key="4">
    <source>
        <dbReference type="ARBA" id="ARBA00023239"/>
    </source>
</evidence>
<evidence type="ECO:0000313" key="7">
    <source>
        <dbReference type="Proteomes" id="UP001174694"/>
    </source>
</evidence>
<dbReference type="PROSITE" id="PS51891">
    <property type="entry name" value="CENP_V_GFA"/>
    <property type="match status" value="1"/>
</dbReference>
<evidence type="ECO:0000256" key="3">
    <source>
        <dbReference type="ARBA" id="ARBA00022833"/>
    </source>
</evidence>
<organism evidence="6 7">
    <name type="scientific">Pleurostoma richardsiae</name>
    <dbReference type="NCBI Taxonomy" id="41990"/>
    <lineage>
        <taxon>Eukaryota</taxon>
        <taxon>Fungi</taxon>
        <taxon>Dikarya</taxon>
        <taxon>Ascomycota</taxon>
        <taxon>Pezizomycotina</taxon>
        <taxon>Sordariomycetes</taxon>
        <taxon>Sordariomycetidae</taxon>
        <taxon>Calosphaeriales</taxon>
        <taxon>Pleurostomataceae</taxon>
        <taxon>Pleurostoma</taxon>
    </lineage>
</organism>
<dbReference type="GO" id="GO:0016846">
    <property type="term" value="F:carbon-sulfur lyase activity"/>
    <property type="evidence" value="ECO:0007669"/>
    <property type="project" value="InterPro"/>
</dbReference>
<feature type="domain" description="CENP-V/GFA" evidence="5">
    <location>
        <begin position="2"/>
        <end position="117"/>
    </location>
</feature>
<evidence type="ECO:0000313" key="6">
    <source>
        <dbReference type="EMBL" id="KAJ9130359.1"/>
    </source>
</evidence>
<dbReference type="Pfam" id="PF04828">
    <property type="entry name" value="GFA"/>
    <property type="match status" value="1"/>
</dbReference>
<evidence type="ECO:0000259" key="5">
    <source>
        <dbReference type="PROSITE" id="PS51891"/>
    </source>
</evidence>
<comment type="caution">
    <text evidence="6">The sequence shown here is derived from an EMBL/GenBank/DDBJ whole genome shotgun (WGS) entry which is preliminary data.</text>
</comment>
<sequence length="137" mass="15423">MAAGSCVCKGVTYEYTGEPTTKAVCHCYECQKLTGTGFTYNFIVPRENFKFTAGTPKYNSFTQESGVEVGYRFCPDCGTTLIKESEAEMFKSVYMVQAGTIDSHDLIKEKPTVELWTCHRAEWIQPTPEVEQKAEFV</sequence>
<dbReference type="PANTHER" id="PTHR33337:SF30">
    <property type="entry name" value="DUF636 DOMAIN PROTEIN (AFU_ORTHOLOGUE AFUA_1G03180)"/>
    <property type="match status" value="1"/>
</dbReference>
<reference evidence="6" key="1">
    <citation type="submission" date="2022-07" db="EMBL/GenBank/DDBJ databases">
        <title>Fungi with potential for degradation of polypropylene.</title>
        <authorList>
            <person name="Gostincar C."/>
        </authorList>
    </citation>
    <scope>NUCLEOTIDE SEQUENCE</scope>
    <source>
        <strain evidence="6">EXF-13308</strain>
    </source>
</reference>
<protein>
    <recommendedName>
        <fullName evidence="5">CENP-V/GFA domain-containing protein</fullName>
    </recommendedName>
</protein>
<dbReference type="GO" id="GO:0046872">
    <property type="term" value="F:metal ion binding"/>
    <property type="evidence" value="ECO:0007669"/>
    <property type="project" value="UniProtKB-KW"/>
</dbReference>
<proteinExistence type="inferred from homology"/>
<comment type="similarity">
    <text evidence="1">Belongs to the Gfa family.</text>
</comment>
<keyword evidence="4" id="KW-0456">Lyase</keyword>
<gene>
    <name evidence="6" type="ORF">NKR23_g12239</name>
</gene>
<dbReference type="InterPro" id="IPR006913">
    <property type="entry name" value="CENP-V/GFA"/>
</dbReference>
<dbReference type="PANTHER" id="PTHR33337">
    <property type="entry name" value="GFA DOMAIN-CONTAINING PROTEIN"/>
    <property type="match status" value="1"/>
</dbReference>
<dbReference type="InterPro" id="IPR011057">
    <property type="entry name" value="Mss4-like_sf"/>
</dbReference>
<dbReference type="EMBL" id="JANBVO010000093">
    <property type="protein sequence ID" value="KAJ9130359.1"/>
    <property type="molecule type" value="Genomic_DNA"/>
</dbReference>
<evidence type="ECO:0000256" key="1">
    <source>
        <dbReference type="ARBA" id="ARBA00005495"/>
    </source>
</evidence>
<keyword evidence="7" id="KW-1185">Reference proteome</keyword>
<accession>A0AA38R1Q0</accession>
<name>A0AA38R1Q0_9PEZI</name>